<dbReference type="InterPro" id="IPR050288">
    <property type="entry name" value="Cellulose_deg_GH3"/>
</dbReference>
<dbReference type="Pfam" id="PF14310">
    <property type="entry name" value="Fn3-like"/>
    <property type="match status" value="1"/>
</dbReference>
<dbReference type="InterPro" id="IPR017853">
    <property type="entry name" value="GH"/>
</dbReference>
<dbReference type="EMBL" id="JABWRS010000003">
    <property type="protein sequence ID" value="MBC3475202.1"/>
    <property type="molecule type" value="Genomic_DNA"/>
</dbReference>
<dbReference type="PANTHER" id="PTHR42715">
    <property type="entry name" value="BETA-GLUCOSIDASE"/>
    <property type="match status" value="1"/>
</dbReference>
<gene>
    <name evidence="4" type="ORF">HU747_06280</name>
</gene>
<dbReference type="Proteomes" id="UP000628086">
    <property type="component" value="Unassembled WGS sequence"/>
</dbReference>
<evidence type="ECO:0000259" key="3">
    <source>
        <dbReference type="SMART" id="SM01217"/>
    </source>
</evidence>
<protein>
    <submittedName>
        <fullName evidence="4">Glycoside hydrolase family 3 protein</fullName>
    </submittedName>
</protein>
<evidence type="ECO:0000313" key="4">
    <source>
        <dbReference type="EMBL" id="MBC3475202.1"/>
    </source>
</evidence>
<proteinExistence type="inferred from homology"/>
<dbReference type="PANTHER" id="PTHR42715:SF10">
    <property type="entry name" value="BETA-GLUCOSIDASE"/>
    <property type="match status" value="1"/>
</dbReference>
<comment type="caution">
    <text evidence="4">The sequence shown here is derived from an EMBL/GenBank/DDBJ whole genome shotgun (WGS) entry which is preliminary data.</text>
</comment>
<dbReference type="RefSeq" id="WP_023380160.1">
    <property type="nucleotide sequence ID" value="NZ_JABWRR010000003.1"/>
</dbReference>
<dbReference type="SUPFAM" id="SSF52279">
    <property type="entry name" value="Beta-D-glucan exohydrolase, C-terminal domain"/>
    <property type="match status" value="1"/>
</dbReference>
<comment type="similarity">
    <text evidence="1">Belongs to the glycosyl hydrolase 3 family.</text>
</comment>
<dbReference type="InterPro" id="IPR026891">
    <property type="entry name" value="Fn3-like"/>
</dbReference>
<dbReference type="Gene3D" id="2.60.120.260">
    <property type="entry name" value="Galactose-binding domain-like"/>
    <property type="match status" value="1"/>
</dbReference>
<dbReference type="InterPro" id="IPR013783">
    <property type="entry name" value="Ig-like_fold"/>
</dbReference>
<keyword evidence="2 4" id="KW-0378">Hydrolase</keyword>
<feature type="domain" description="Fibronectin type III-like" evidence="3">
    <location>
        <begin position="708"/>
        <end position="778"/>
    </location>
</feature>
<accession>A0ABR6V3Y6</accession>
<dbReference type="InterPro" id="IPR002772">
    <property type="entry name" value="Glyco_hydro_3_C"/>
</dbReference>
<dbReference type="SUPFAM" id="SSF51445">
    <property type="entry name" value="(Trans)glycosidases"/>
    <property type="match status" value="1"/>
</dbReference>
<name>A0ABR6V3Y6_9PSED</name>
<dbReference type="InterPro" id="IPR036962">
    <property type="entry name" value="Glyco_hydro_3_N_sf"/>
</dbReference>
<dbReference type="InterPro" id="IPR001764">
    <property type="entry name" value="Glyco_hydro_3_N"/>
</dbReference>
<dbReference type="PRINTS" id="PR00133">
    <property type="entry name" value="GLHYDRLASE3"/>
</dbReference>
<evidence type="ECO:0000256" key="1">
    <source>
        <dbReference type="ARBA" id="ARBA00005336"/>
    </source>
</evidence>
<dbReference type="Gene3D" id="3.40.50.1700">
    <property type="entry name" value="Glycoside hydrolase family 3 C-terminal domain"/>
    <property type="match status" value="1"/>
</dbReference>
<evidence type="ECO:0000256" key="2">
    <source>
        <dbReference type="ARBA" id="ARBA00022801"/>
    </source>
</evidence>
<evidence type="ECO:0000313" key="5">
    <source>
        <dbReference type="Proteomes" id="UP000628086"/>
    </source>
</evidence>
<dbReference type="SMART" id="SM01217">
    <property type="entry name" value="Fn3_like"/>
    <property type="match status" value="1"/>
</dbReference>
<keyword evidence="5" id="KW-1185">Reference proteome</keyword>
<dbReference type="Pfam" id="PF01915">
    <property type="entry name" value="Glyco_hydro_3_C"/>
    <property type="match status" value="1"/>
</dbReference>
<dbReference type="GO" id="GO:0016787">
    <property type="term" value="F:hydrolase activity"/>
    <property type="evidence" value="ECO:0007669"/>
    <property type="project" value="UniProtKB-KW"/>
</dbReference>
<dbReference type="Gene3D" id="3.20.20.300">
    <property type="entry name" value="Glycoside hydrolase, family 3, N-terminal domain"/>
    <property type="match status" value="1"/>
</dbReference>
<reference evidence="4 5" key="1">
    <citation type="journal article" date="2020" name="Microorganisms">
        <title>Reliable Identification of Environmental Pseudomonas Isolates Using the rpoD Gene.</title>
        <authorList>
            <consortium name="The Broad Institute Genome Sequencing Platform"/>
            <person name="Girard L."/>
            <person name="Lood C."/>
            <person name="Rokni-Zadeh H."/>
            <person name="van Noort V."/>
            <person name="Lavigne R."/>
            <person name="De Mot R."/>
        </authorList>
    </citation>
    <scope>NUCLEOTIDE SEQUENCE [LARGE SCALE GENOMIC DNA]</scope>
    <source>
        <strain evidence="4 5">RW7P2</strain>
    </source>
</reference>
<organism evidence="4 5">
    <name type="scientific">Pseudomonas taiwanensis</name>
    <dbReference type="NCBI Taxonomy" id="470150"/>
    <lineage>
        <taxon>Bacteria</taxon>
        <taxon>Pseudomonadati</taxon>
        <taxon>Pseudomonadota</taxon>
        <taxon>Gammaproteobacteria</taxon>
        <taxon>Pseudomonadales</taxon>
        <taxon>Pseudomonadaceae</taxon>
        <taxon>Pseudomonas</taxon>
    </lineage>
</organism>
<sequence>MGSPVFDWRQVAHLTAGQDMWSTHPLPAIGLKSVRFSDGPMGITGGRVDERDLALLTPCGLALAASWDGALVRKVGQVVGDEALRLGIQGILAPNLNLMRSPLAGRAFELFGEDPLLISNLGGAWAAGVQSRGVASVIKHLVCNDSETDRRNMNVTVDEQTLREVYFRPFEHTARQGAWGMLTAYNSVNGVRCAELGQAIGWLKQGLGWDGLVMSDWFGTHDGVASLAAGLDLEMPGPARHMGAALDVAAPIGERLVDAVERLQRLAGRVDNPLPYDASVAAESERIEVLKEAAAAGMVLLRNDGLLPLRPDKEKRIAVIGPNAIQPCFQGGTFAKVALDPATEMPVTSITARFHEVVYAEGVVAEYRIPPLTREPLDLSVTFRDAEGHLVHEETRHASSLVWFKDMPGVGDLLSLEGIANVTASTVMQVANSGVYRFFLGGTGEVSLSINGQAYASFDGVTLSGDIMGKLMQSPHTWVDVILEAGQQCSLEFSMNIGRSLAHGLWFGCRAPQSHDLLAQAVALAQQVDSVVLMVGETADAGLESVDRDTTQLSAAQQTLVRAVCEVNPRTVVVLNVGHPVDTACLKHAAAVIVAWYPGQAFGPALASVLAGDLEPGGRLPVTFAEREQDYPVWSLTPDPAGEVHYHERWWVGYRHFAAHSLTPAFPFGHGLGYASIEPEVAQLSGEHVETLSVRLGLLNNSSRQGKAVPQLYLLAPPEEGQDRRYSLEAFAAVDVPATGRAAVDLVLQARSFSRWDCEQQRWRLQPGLYRMTLGASSTDGWLQLALEVDEKGGVEAGAWHSLFDQSIHASDRPLTR</sequence>
<dbReference type="InterPro" id="IPR036881">
    <property type="entry name" value="Glyco_hydro_3_C_sf"/>
</dbReference>
<dbReference type="Gene3D" id="2.60.40.10">
    <property type="entry name" value="Immunoglobulins"/>
    <property type="match status" value="1"/>
</dbReference>
<dbReference type="Pfam" id="PF00933">
    <property type="entry name" value="Glyco_hydro_3"/>
    <property type="match status" value="1"/>
</dbReference>